<feature type="domain" description="C2H2-type" evidence="11">
    <location>
        <begin position="292"/>
        <end position="321"/>
    </location>
</feature>
<keyword evidence="6" id="KW-0862">Zinc</keyword>
<dbReference type="PANTHER" id="PTHR45718:SF8">
    <property type="entry name" value="GLIS FAMILY ZINC FINGER 2"/>
    <property type="match status" value="1"/>
</dbReference>
<keyword evidence="3" id="KW-0479">Metal-binding</keyword>
<dbReference type="Pfam" id="PF00096">
    <property type="entry name" value="zf-C2H2"/>
    <property type="match status" value="3"/>
</dbReference>
<dbReference type="FunFam" id="3.30.160.60:FF:000031">
    <property type="entry name" value="GLI family zinc finger 3"/>
    <property type="match status" value="1"/>
</dbReference>
<dbReference type="WBParaSite" id="EVEC_0000420401-mRNA-1">
    <property type="protein sequence ID" value="EVEC_0000420401-mRNA-1"/>
    <property type="gene ID" value="EVEC_0000420401"/>
</dbReference>
<feature type="region of interest" description="Disordered" evidence="10">
    <location>
        <begin position="182"/>
        <end position="217"/>
    </location>
</feature>
<feature type="compositionally biased region" description="Polar residues" evidence="10">
    <location>
        <begin position="191"/>
        <end position="217"/>
    </location>
</feature>
<sequence>MALYQRQNMIPQLTPPNIANISNVPTPYVSHYAPLSIPPFGMMSPVSSSSMEDLALGEYSRKRKNERSISSLHTFSDSGTVSSVSGTKPSLLMTQAMDFEQSMNLADASVNNFQQVLAQARTVSAAAATNNMVKPPVEQEKKYRRRSEKEAFAANEHVIKTHIQNYGGNVIVDEPGCSKNSPVVPRLNEVPTPSTSALPEAQKNSARKNSNNSQNSNEIVDVVSTEEMVCEWEGCDRNFSTQKALVEHVSTAHIQASKIFCCKWRGCDREEAFKAQYMLVVHVRRHTGEKPNVCTFAGCDKSYSRLENLKTHLRTHTGERPYKCEFADCGKAFSNASDRAKHQNRTHSDTKPYQCMIDKCEKSYTDPSSLRKHIKTVHGDEAYENTKKAKPARRRRVNVPINPANAAVKTVTDNAAATKGNSEEETKTPAQLGVRPPYLQDMLLSANNSAVASMTPSAAPTSVLLPVQQNSQNCEAEEGRLFLLSFQLSVTFAEDVEVAEASTETHHRNKKKRLKNSFSQPPAENMNYSGVPVHMSQLPDSNNYGRQPYTNSSSETEISKSTALRSPGSGSNRSNTNGGGSARRDFRVDRFLQNKAGFPGFDGEGNLCYQTDQHENNMTMPLELHQFGDMKMGKGNNNMSPGYPIIFNDEARSGSLDNMNNYMRPAFAHHGRSPAQLDYAVRRYSNKPEIGMTQRSGQTDEWIGYYDKQYDDEYDFPPEVFQGHEEVSGDGVAVATSSMHHFAVHKKYSSCSSADQADTQEWSIPIENTSNVLNTSNTVVYQNSNVQYDSHSPLMTKVNPPVRNDLDCYGYIMSAPQAAPPHSAHQFMGETVHDGSLATIVRNNPTSQMPVSETNPDYYVEQVSNNMQQMPGIINEMPVQHQYSCNSMHQPAVTMNNYEQHQYSYSHLDEATVLAACSQIIPAEPLYKEEPSYQHAQSSQLAPEPVEPLQSHYEGQLPNNTVSDVLAVLNNASNGMDNVDELTSSFECIELKSSSTTRNQKQLRKQ</sequence>
<dbReference type="GO" id="GO:0140297">
    <property type="term" value="F:DNA-binding transcription factor binding"/>
    <property type="evidence" value="ECO:0007669"/>
    <property type="project" value="UniProtKB-ARBA"/>
</dbReference>
<proteinExistence type="inferred from homology"/>
<dbReference type="STRING" id="51028.A0A0N4V2I0"/>
<dbReference type="OrthoDB" id="3214149at2759"/>
<keyword evidence="8" id="KW-0539">Nucleus</keyword>
<keyword evidence="4" id="KW-0677">Repeat</keyword>
<reference evidence="12 13" key="2">
    <citation type="submission" date="2018-10" db="EMBL/GenBank/DDBJ databases">
        <authorList>
            <consortium name="Pathogen Informatics"/>
        </authorList>
    </citation>
    <scope>NUCLEOTIDE SEQUENCE [LARGE SCALE GENOMIC DNA]</scope>
</reference>
<dbReference type="GO" id="GO:0000981">
    <property type="term" value="F:DNA-binding transcription factor activity, RNA polymerase II-specific"/>
    <property type="evidence" value="ECO:0007669"/>
    <property type="project" value="TreeGrafter"/>
</dbReference>
<evidence type="ECO:0000256" key="6">
    <source>
        <dbReference type="ARBA" id="ARBA00022833"/>
    </source>
</evidence>
<evidence type="ECO:0000313" key="12">
    <source>
        <dbReference type="EMBL" id="VDD88959.1"/>
    </source>
</evidence>
<dbReference type="FunFam" id="3.30.160.60:FF:000036">
    <property type="entry name" value="GLI family zinc finger 3"/>
    <property type="match status" value="1"/>
</dbReference>
<keyword evidence="7" id="KW-0238">DNA-binding</keyword>
<dbReference type="InterPro" id="IPR013087">
    <property type="entry name" value="Znf_C2H2_type"/>
</dbReference>
<dbReference type="Gene3D" id="3.30.160.60">
    <property type="entry name" value="Classic Zinc Finger"/>
    <property type="match status" value="5"/>
</dbReference>
<reference evidence="14" key="1">
    <citation type="submission" date="2016-04" db="UniProtKB">
        <authorList>
            <consortium name="WormBaseParasite"/>
        </authorList>
    </citation>
    <scope>IDENTIFICATION</scope>
</reference>
<dbReference type="SMART" id="SM00355">
    <property type="entry name" value="ZnF_C2H2"/>
    <property type="match status" value="5"/>
</dbReference>
<dbReference type="GO" id="GO:0008270">
    <property type="term" value="F:zinc ion binding"/>
    <property type="evidence" value="ECO:0007669"/>
    <property type="project" value="UniProtKB-KW"/>
</dbReference>
<evidence type="ECO:0000256" key="2">
    <source>
        <dbReference type="ARBA" id="ARBA00010831"/>
    </source>
</evidence>
<feature type="domain" description="C2H2-type" evidence="11">
    <location>
        <begin position="322"/>
        <end position="352"/>
    </location>
</feature>
<comment type="similarity">
    <text evidence="2">Belongs to the GLI C2H2-type zinc-finger protein family.</text>
</comment>
<evidence type="ECO:0000313" key="14">
    <source>
        <dbReference type="WBParaSite" id="EVEC_0000420401-mRNA-1"/>
    </source>
</evidence>
<comment type="subcellular location">
    <subcellularLocation>
        <location evidence="1">Nucleus</location>
    </subcellularLocation>
</comment>
<dbReference type="PROSITE" id="PS00028">
    <property type="entry name" value="ZINC_FINGER_C2H2_1"/>
    <property type="match status" value="4"/>
</dbReference>
<dbReference type="PROSITE" id="PS50157">
    <property type="entry name" value="ZINC_FINGER_C2H2_2"/>
    <property type="match status" value="4"/>
</dbReference>
<feature type="region of interest" description="Disordered" evidence="10">
    <location>
        <begin position="501"/>
        <end position="586"/>
    </location>
</feature>
<dbReference type="EMBL" id="UXUI01007713">
    <property type="protein sequence ID" value="VDD88959.1"/>
    <property type="molecule type" value="Genomic_DNA"/>
</dbReference>
<dbReference type="PANTHER" id="PTHR45718">
    <property type="entry name" value="TRANSCRIPTIONAL ACTIVATOR CUBITUS INTERRUPTUS"/>
    <property type="match status" value="1"/>
</dbReference>
<evidence type="ECO:0000256" key="1">
    <source>
        <dbReference type="ARBA" id="ARBA00004123"/>
    </source>
</evidence>
<evidence type="ECO:0000256" key="10">
    <source>
        <dbReference type="SAM" id="MobiDB-lite"/>
    </source>
</evidence>
<organism evidence="14">
    <name type="scientific">Enterobius vermicularis</name>
    <name type="common">Human pinworm</name>
    <dbReference type="NCBI Taxonomy" id="51028"/>
    <lineage>
        <taxon>Eukaryota</taxon>
        <taxon>Metazoa</taxon>
        <taxon>Ecdysozoa</taxon>
        <taxon>Nematoda</taxon>
        <taxon>Chromadorea</taxon>
        <taxon>Rhabditida</taxon>
        <taxon>Spirurina</taxon>
        <taxon>Oxyuridomorpha</taxon>
        <taxon>Oxyuroidea</taxon>
        <taxon>Oxyuridae</taxon>
        <taxon>Enterobius</taxon>
    </lineage>
</organism>
<evidence type="ECO:0000256" key="7">
    <source>
        <dbReference type="ARBA" id="ARBA00023125"/>
    </source>
</evidence>
<evidence type="ECO:0000256" key="5">
    <source>
        <dbReference type="ARBA" id="ARBA00022771"/>
    </source>
</evidence>
<feature type="compositionally biased region" description="Polar residues" evidence="10">
    <location>
        <begin position="516"/>
        <end position="528"/>
    </location>
</feature>
<dbReference type="InterPro" id="IPR036236">
    <property type="entry name" value="Znf_C2H2_sf"/>
</dbReference>
<accession>A0A0N4V2I0</accession>
<evidence type="ECO:0000256" key="4">
    <source>
        <dbReference type="ARBA" id="ARBA00022737"/>
    </source>
</evidence>
<evidence type="ECO:0000256" key="9">
    <source>
        <dbReference type="PROSITE-ProRule" id="PRU00042"/>
    </source>
</evidence>
<dbReference type="FunFam" id="3.30.160.60:FF:000048">
    <property type="entry name" value="GLI family zinc finger 3"/>
    <property type="match status" value="1"/>
</dbReference>
<dbReference type="GO" id="GO:0005634">
    <property type="term" value="C:nucleus"/>
    <property type="evidence" value="ECO:0007669"/>
    <property type="project" value="UniProtKB-SubCell"/>
</dbReference>
<dbReference type="SUPFAM" id="SSF57667">
    <property type="entry name" value="beta-beta-alpha zinc fingers"/>
    <property type="match status" value="3"/>
</dbReference>
<dbReference type="Proteomes" id="UP000274131">
    <property type="component" value="Unassembled WGS sequence"/>
</dbReference>
<dbReference type="InterPro" id="IPR043359">
    <property type="entry name" value="GLI-like"/>
</dbReference>
<keyword evidence="5 9" id="KW-0863">Zinc-finger</keyword>
<evidence type="ECO:0000313" key="13">
    <source>
        <dbReference type="Proteomes" id="UP000274131"/>
    </source>
</evidence>
<dbReference type="InterPro" id="IPR056436">
    <property type="entry name" value="Znf-C2H2_ZIC1-5/GLI1-3-like"/>
</dbReference>
<feature type="compositionally biased region" description="Low complexity" evidence="10">
    <location>
        <begin position="565"/>
        <end position="576"/>
    </location>
</feature>
<dbReference type="GO" id="GO:0000978">
    <property type="term" value="F:RNA polymerase II cis-regulatory region sequence-specific DNA binding"/>
    <property type="evidence" value="ECO:0007669"/>
    <property type="project" value="TreeGrafter"/>
</dbReference>
<dbReference type="Pfam" id="PF23561">
    <property type="entry name" value="zf-C2H2_15"/>
    <property type="match status" value="1"/>
</dbReference>
<dbReference type="AlphaFoldDB" id="A0A0N4V2I0"/>
<evidence type="ECO:0000259" key="11">
    <source>
        <dbReference type="PROSITE" id="PS50157"/>
    </source>
</evidence>
<evidence type="ECO:0000256" key="8">
    <source>
        <dbReference type="ARBA" id="ARBA00023242"/>
    </source>
</evidence>
<feature type="domain" description="C2H2-type" evidence="11">
    <location>
        <begin position="353"/>
        <end position="383"/>
    </location>
</feature>
<keyword evidence="13" id="KW-1185">Reference proteome</keyword>
<feature type="domain" description="C2H2-type" evidence="11">
    <location>
        <begin position="260"/>
        <end position="291"/>
    </location>
</feature>
<protein>
    <submittedName>
        <fullName evidence="14">Zinc finger protein</fullName>
    </submittedName>
</protein>
<feature type="compositionally biased region" description="Polar residues" evidence="10">
    <location>
        <begin position="538"/>
        <end position="564"/>
    </location>
</feature>
<evidence type="ECO:0000256" key="3">
    <source>
        <dbReference type="ARBA" id="ARBA00022723"/>
    </source>
</evidence>
<gene>
    <name evidence="12" type="ORF">EVEC_LOCUS3912</name>
</gene>
<name>A0A0N4V2I0_ENTVE</name>